<keyword evidence="11" id="KW-1185">Reference proteome</keyword>
<dbReference type="EC" id="2.7.11.1" evidence="1"/>
<keyword evidence="8" id="KW-1133">Transmembrane helix</keyword>
<feature type="transmembrane region" description="Helical" evidence="8">
    <location>
        <begin position="480"/>
        <end position="498"/>
    </location>
</feature>
<evidence type="ECO:0000256" key="8">
    <source>
        <dbReference type="SAM" id="Phobius"/>
    </source>
</evidence>
<evidence type="ECO:0000256" key="7">
    <source>
        <dbReference type="SAM" id="MobiDB-lite"/>
    </source>
</evidence>
<dbReference type="SMART" id="SM00220">
    <property type="entry name" value="S_TKc"/>
    <property type="match status" value="1"/>
</dbReference>
<evidence type="ECO:0000256" key="3">
    <source>
        <dbReference type="ARBA" id="ARBA00022679"/>
    </source>
</evidence>
<feature type="region of interest" description="Disordered" evidence="7">
    <location>
        <begin position="1"/>
        <end position="47"/>
    </location>
</feature>
<dbReference type="Gene3D" id="3.30.200.20">
    <property type="entry name" value="Phosphorylase Kinase, domain 1"/>
    <property type="match status" value="1"/>
</dbReference>
<dbReference type="InterPro" id="IPR011009">
    <property type="entry name" value="Kinase-like_dom_sf"/>
</dbReference>
<feature type="transmembrane region" description="Helical" evidence="8">
    <location>
        <begin position="510"/>
        <end position="537"/>
    </location>
</feature>
<dbReference type="Pfam" id="PF00069">
    <property type="entry name" value="Pkinase"/>
    <property type="match status" value="1"/>
</dbReference>
<accession>A0ABS2F0A8</accession>
<evidence type="ECO:0000256" key="1">
    <source>
        <dbReference type="ARBA" id="ARBA00012513"/>
    </source>
</evidence>
<feature type="transmembrane region" description="Helical" evidence="8">
    <location>
        <begin position="356"/>
        <end position="377"/>
    </location>
</feature>
<gene>
    <name evidence="10" type="ORF">H9X80_02460</name>
</gene>
<proteinExistence type="predicted"/>
<keyword evidence="8" id="KW-0812">Transmembrane</keyword>
<dbReference type="EMBL" id="JACSNQ010000003">
    <property type="protein sequence ID" value="MBM6774414.1"/>
    <property type="molecule type" value="Genomic_DNA"/>
</dbReference>
<dbReference type="GO" id="GO:0004674">
    <property type="term" value="F:protein serine/threonine kinase activity"/>
    <property type="evidence" value="ECO:0007669"/>
    <property type="project" value="UniProtKB-KW"/>
</dbReference>
<evidence type="ECO:0000313" key="11">
    <source>
        <dbReference type="Proteomes" id="UP000712527"/>
    </source>
</evidence>
<evidence type="ECO:0000259" key="9">
    <source>
        <dbReference type="PROSITE" id="PS50011"/>
    </source>
</evidence>
<evidence type="ECO:0000256" key="6">
    <source>
        <dbReference type="ARBA" id="ARBA00022840"/>
    </source>
</evidence>
<feature type="domain" description="Protein kinase" evidence="9">
    <location>
        <begin position="55"/>
        <end position="316"/>
    </location>
</feature>
<dbReference type="PANTHER" id="PTHR43289:SF6">
    <property type="entry name" value="SERINE_THREONINE-PROTEIN KINASE NEKL-3"/>
    <property type="match status" value="1"/>
</dbReference>
<evidence type="ECO:0000313" key="10">
    <source>
        <dbReference type="EMBL" id="MBM6774414.1"/>
    </source>
</evidence>
<keyword evidence="8" id="KW-0472">Membrane</keyword>
<dbReference type="SUPFAM" id="SSF56112">
    <property type="entry name" value="Protein kinase-like (PK-like)"/>
    <property type="match status" value="1"/>
</dbReference>
<dbReference type="Gene3D" id="1.10.510.10">
    <property type="entry name" value="Transferase(Phosphotransferase) domain 1"/>
    <property type="match status" value="1"/>
</dbReference>
<dbReference type="CDD" id="cd14014">
    <property type="entry name" value="STKc_PknB_like"/>
    <property type="match status" value="1"/>
</dbReference>
<feature type="compositionally biased region" description="Basic residues" evidence="7">
    <location>
        <begin position="1"/>
        <end position="10"/>
    </location>
</feature>
<keyword evidence="2 10" id="KW-0723">Serine/threonine-protein kinase</keyword>
<keyword evidence="4" id="KW-0547">Nucleotide-binding</keyword>
<feature type="transmembrane region" description="Helical" evidence="8">
    <location>
        <begin position="576"/>
        <end position="597"/>
    </location>
</feature>
<feature type="transmembrane region" description="Helical" evidence="8">
    <location>
        <begin position="413"/>
        <end position="441"/>
    </location>
</feature>
<protein>
    <recommendedName>
        <fullName evidence="1">non-specific serine/threonine protein kinase</fullName>
        <ecNumber evidence="1">2.7.11.1</ecNumber>
    </recommendedName>
</protein>
<feature type="transmembrane region" description="Helical" evidence="8">
    <location>
        <begin position="453"/>
        <end position="474"/>
    </location>
</feature>
<reference evidence="10 11" key="1">
    <citation type="journal article" date="2021" name="Sci. Rep.">
        <title>The distribution of antibiotic resistance genes in chicken gut microbiota commensals.</title>
        <authorList>
            <person name="Juricova H."/>
            <person name="Matiasovicova J."/>
            <person name="Kubasova T."/>
            <person name="Cejkova D."/>
            <person name="Rychlik I."/>
        </authorList>
    </citation>
    <scope>NUCLEOTIDE SEQUENCE [LARGE SCALE GENOMIC DNA]</scope>
    <source>
        <strain evidence="10 11">An794</strain>
    </source>
</reference>
<name>A0ABS2F0A8_9ACTN</name>
<organism evidence="10 11">
    <name type="scientific">Olsenella profusa</name>
    <dbReference type="NCBI Taxonomy" id="138595"/>
    <lineage>
        <taxon>Bacteria</taxon>
        <taxon>Bacillati</taxon>
        <taxon>Actinomycetota</taxon>
        <taxon>Coriobacteriia</taxon>
        <taxon>Coriobacteriales</taxon>
        <taxon>Atopobiaceae</taxon>
        <taxon>Olsenella</taxon>
    </lineage>
</organism>
<sequence length="610" mass="62846">MSARHTHTKAARPACRAAIRSTNEGGPVGETPTRVRTQAPRGPEPPREEMLLGRYRVLERRGTGGFGTVCTCWDTRLQRRVAIKRMPLASTAETGTTPEEALREARTACMLPHPNIVAVHDFEAQGAYAYLVMEYVDGLNLAELLARVEGGRLTPDECAHVLASLAKALSFAHENRALHLDIKPSNIMIDRQGTVKLADFGMSTLASAAGYGGARGGTVGYMPPEQIESMLVDERADVFSLAVVVWQALTGRDPFLARSDQESLALIRRGPARRLAKDCPEAGPEVEEVLLAALEPAAADRTSSVAELADELCPLLGDAAEGAASLRDLVEQAEQDDGSDSRARRAVPLAVGLPPLGAVLARALTALAVFAALRLALPLTPGADERTAAAAALVSCLASAAWTPLGAPLVVLAIAWAIASGAVAAATLAAMALVAVTALWWARVGRSERLSSLTLLLPCCLPSPVAGAALAGFAMDPGPAAASGALGCALGTVFRLGVSTSFSPDALLPGLLAAASSPETWVLLVACAACGAVSAAVALHGSVAAGVIGQALGLACLVAGAVFAARMENGGIWEALDGATVVVAVLLFVFLCIATVLRGPLYEGPEGGGR</sequence>
<keyword evidence="5 10" id="KW-0418">Kinase</keyword>
<dbReference type="InterPro" id="IPR000719">
    <property type="entry name" value="Prot_kinase_dom"/>
</dbReference>
<dbReference type="PANTHER" id="PTHR43289">
    <property type="entry name" value="MITOGEN-ACTIVATED PROTEIN KINASE KINASE KINASE 20-RELATED"/>
    <property type="match status" value="1"/>
</dbReference>
<comment type="caution">
    <text evidence="10">The sequence shown here is derived from an EMBL/GenBank/DDBJ whole genome shotgun (WGS) entry which is preliminary data.</text>
</comment>
<keyword evidence="3" id="KW-0808">Transferase</keyword>
<evidence type="ECO:0000256" key="5">
    <source>
        <dbReference type="ARBA" id="ARBA00022777"/>
    </source>
</evidence>
<feature type="transmembrane region" description="Helical" evidence="8">
    <location>
        <begin position="543"/>
        <end position="564"/>
    </location>
</feature>
<dbReference type="Proteomes" id="UP000712527">
    <property type="component" value="Unassembled WGS sequence"/>
</dbReference>
<evidence type="ECO:0000256" key="4">
    <source>
        <dbReference type="ARBA" id="ARBA00022741"/>
    </source>
</evidence>
<keyword evidence="6" id="KW-0067">ATP-binding</keyword>
<feature type="transmembrane region" description="Helical" evidence="8">
    <location>
        <begin position="389"/>
        <end position="407"/>
    </location>
</feature>
<evidence type="ECO:0000256" key="2">
    <source>
        <dbReference type="ARBA" id="ARBA00022527"/>
    </source>
</evidence>
<dbReference type="PROSITE" id="PS50011">
    <property type="entry name" value="PROTEIN_KINASE_DOM"/>
    <property type="match status" value="1"/>
</dbReference>